<protein>
    <submittedName>
        <fullName evidence="1">Elongator subunit elp2</fullName>
    </submittedName>
</protein>
<sequence length="830" mass="91070">MSIAVESEYLSIGGNRNTAASAWCAEAGFLAYGADQNIAIWRPLAGHRHGVSQLLQGHDERVTAITKSQDANLIRLISGDAKGNLIIWSFDSSNNSWTQTSKINAHAGAVNTVTVVCRSNIVVSGGADATIKVWRTEKTNIEVLVTINPKPRFIPLALAAGSFPNLQVDEGFMLAAAGTRNEIFVYSISGLSQAAAATLACSLTGHEGWVRSLAMRKSGSDEYTLASTSHDKYVRLWRFSEGDTSLQTNSMTENEVASFEQTLTAKVRSVSVGDRKYFVTFEALLLGHEDWVYSADWQDTGEQKLLTTSADGTLTIWEPDPSSGIWVGETRLGEISGQKGATTATGSSGGFWAGKWVSDGKTTAVISLGRTGSWRIWELDPNTNFWELRPGVGGHVNSVNGLSWSPKGEYLLSTSSDQTTRLHAEWRRNGKRTWHEFSRCQIHGYDCNVVSSINSSQFASGADEKLLRVFDEPKELVDTLQQLCEITPPENQNLPETAAVPVLGLSNKAMGEPDDIIEAGPRRGDDEYAAASALAGLSIRGIKEPPTEDLLSRHTLWPEREKLYGHGYEISECAYSDGILATACKASSIDHATIRLYDAESNWREIKPPLTAHSLTVTRLSWSRNRFLLSVGRDRQWTVFRQPAGKTKQLELYQAMPKAHTRMILDAAWSPSDGLPFFATAGRDKTVKLWVLQDLNSQQLANAKEQSTIEPQFELFTTLTRPSAVTAISITCDADEHHAVLAVGEDDGTLSVHVLSTSDLKLQTSIELEKASCLRRTVNRLAWRPHWPKYMKDAKGVPLAVAGADGSVRILRIDIEALYSRPAKEEDKST</sequence>
<reference evidence="1" key="1">
    <citation type="submission" date="2022-10" db="EMBL/GenBank/DDBJ databases">
        <title>Culturing micro-colonial fungi from biological soil crusts in the Mojave desert and describing Neophaeococcomyces mojavensis, and introducing the new genera and species Taxawa tesnikishii.</title>
        <authorList>
            <person name="Kurbessoian T."/>
            <person name="Stajich J.E."/>
        </authorList>
    </citation>
    <scope>NUCLEOTIDE SEQUENCE</scope>
    <source>
        <strain evidence="1">JES_112</strain>
    </source>
</reference>
<evidence type="ECO:0000313" key="1">
    <source>
        <dbReference type="EMBL" id="KAJ9651936.1"/>
    </source>
</evidence>
<name>A0ACC2ZW79_9EURO</name>
<keyword evidence="2" id="KW-1185">Reference proteome</keyword>
<organism evidence="1 2">
    <name type="scientific">Neophaeococcomyces mojaviensis</name>
    <dbReference type="NCBI Taxonomy" id="3383035"/>
    <lineage>
        <taxon>Eukaryota</taxon>
        <taxon>Fungi</taxon>
        <taxon>Dikarya</taxon>
        <taxon>Ascomycota</taxon>
        <taxon>Pezizomycotina</taxon>
        <taxon>Eurotiomycetes</taxon>
        <taxon>Chaetothyriomycetidae</taxon>
        <taxon>Chaetothyriales</taxon>
        <taxon>Chaetothyriales incertae sedis</taxon>
        <taxon>Neophaeococcomyces</taxon>
    </lineage>
</organism>
<accession>A0ACC2ZW79</accession>
<gene>
    <name evidence="1" type="primary">ELP2</name>
    <name evidence="1" type="ORF">H2198_008799</name>
</gene>
<comment type="caution">
    <text evidence="1">The sequence shown here is derived from an EMBL/GenBank/DDBJ whole genome shotgun (WGS) entry which is preliminary data.</text>
</comment>
<evidence type="ECO:0000313" key="2">
    <source>
        <dbReference type="Proteomes" id="UP001172386"/>
    </source>
</evidence>
<dbReference type="EMBL" id="JAPDRQ010000227">
    <property type="protein sequence ID" value="KAJ9651936.1"/>
    <property type="molecule type" value="Genomic_DNA"/>
</dbReference>
<dbReference type="Proteomes" id="UP001172386">
    <property type="component" value="Unassembled WGS sequence"/>
</dbReference>
<proteinExistence type="predicted"/>